<protein>
    <submittedName>
        <fullName evidence="2">Uncharacterized protein</fullName>
    </submittedName>
</protein>
<sequence>MVKSKSSLGPDGEYEHTVAESNFSVGETTSSFGAGGSTLQVAMWRLQKSLEERSAAQERQTARKRRMDLTGRRSSTSNIMSSGSNRAQRARRAFFLLLLGNASAVIFPASPQDGVALFLLLPPIISPPTSVE</sequence>
<proteinExistence type="predicted"/>
<organism evidence="2 3">
    <name type="scientific">Triticum urartu</name>
    <name type="common">Red wild einkorn</name>
    <name type="synonym">Crithodium urartu</name>
    <dbReference type="NCBI Taxonomy" id="4572"/>
    <lineage>
        <taxon>Eukaryota</taxon>
        <taxon>Viridiplantae</taxon>
        <taxon>Streptophyta</taxon>
        <taxon>Embryophyta</taxon>
        <taxon>Tracheophyta</taxon>
        <taxon>Spermatophyta</taxon>
        <taxon>Magnoliopsida</taxon>
        <taxon>Liliopsida</taxon>
        <taxon>Poales</taxon>
        <taxon>Poaceae</taxon>
        <taxon>BOP clade</taxon>
        <taxon>Pooideae</taxon>
        <taxon>Triticodae</taxon>
        <taxon>Triticeae</taxon>
        <taxon>Triticinae</taxon>
        <taxon>Triticum</taxon>
    </lineage>
</organism>
<dbReference type="Proteomes" id="UP000015106">
    <property type="component" value="Chromosome 1"/>
</dbReference>
<keyword evidence="3" id="KW-1185">Reference proteome</keyword>
<name>A0A8R7P5D4_TRIUA</name>
<reference evidence="2" key="2">
    <citation type="submission" date="2018-03" db="EMBL/GenBank/DDBJ databases">
        <title>The Triticum urartu genome reveals the dynamic nature of wheat genome evolution.</title>
        <authorList>
            <person name="Ling H."/>
            <person name="Ma B."/>
            <person name="Shi X."/>
            <person name="Liu H."/>
            <person name="Dong L."/>
            <person name="Sun H."/>
            <person name="Cao Y."/>
            <person name="Gao Q."/>
            <person name="Zheng S."/>
            <person name="Li Y."/>
            <person name="Yu Y."/>
            <person name="Du H."/>
            <person name="Qi M."/>
            <person name="Li Y."/>
            <person name="Yu H."/>
            <person name="Cui Y."/>
            <person name="Wang N."/>
            <person name="Chen C."/>
            <person name="Wu H."/>
            <person name="Zhao Y."/>
            <person name="Zhang J."/>
            <person name="Li Y."/>
            <person name="Zhou W."/>
            <person name="Zhang B."/>
            <person name="Hu W."/>
            <person name="Eijk M."/>
            <person name="Tang J."/>
            <person name="Witsenboer H."/>
            <person name="Zhao S."/>
            <person name="Li Z."/>
            <person name="Zhang A."/>
            <person name="Wang D."/>
            <person name="Liang C."/>
        </authorList>
    </citation>
    <scope>NUCLEOTIDE SEQUENCE [LARGE SCALE GENOMIC DNA]</scope>
    <source>
        <strain evidence="2">cv. G1812</strain>
    </source>
</reference>
<feature type="region of interest" description="Disordered" evidence="1">
    <location>
        <begin position="52"/>
        <end position="85"/>
    </location>
</feature>
<evidence type="ECO:0000256" key="1">
    <source>
        <dbReference type="SAM" id="MobiDB-lite"/>
    </source>
</evidence>
<evidence type="ECO:0000313" key="3">
    <source>
        <dbReference type="Proteomes" id="UP000015106"/>
    </source>
</evidence>
<reference evidence="2" key="3">
    <citation type="submission" date="2022-06" db="UniProtKB">
        <authorList>
            <consortium name="EnsemblPlants"/>
        </authorList>
    </citation>
    <scope>IDENTIFICATION</scope>
</reference>
<dbReference type="EnsemblPlants" id="TuG1812G0100004228.01.T01">
    <property type="protein sequence ID" value="TuG1812G0100004228.01.T01.cds432239"/>
    <property type="gene ID" value="TuG1812G0100004228.01"/>
</dbReference>
<evidence type="ECO:0000313" key="2">
    <source>
        <dbReference type="EnsemblPlants" id="TuG1812G0100004228.01.T01.cds432239"/>
    </source>
</evidence>
<dbReference type="Gramene" id="TuG1812G0100004228.01.T01">
    <property type="protein sequence ID" value="TuG1812G0100004228.01.T01.cds432239"/>
    <property type="gene ID" value="TuG1812G0100004228.01"/>
</dbReference>
<accession>A0A8R7P5D4</accession>
<reference evidence="3" key="1">
    <citation type="journal article" date="2013" name="Nature">
        <title>Draft genome of the wheat A-genome progenitor Triticum urartu.</title>
        <authorList>
            <person name="Ling H.Q."/>
            <person name="Zhao S."/>
            <person name="Liu D."/>
            <person name="Wang J."/>
            <person name="Sun H."/>
            <person name="Zhang C."/>
            <person name="Fan H."/>
            <person name="Li D."/>
            <person name="Dong L."/>
            <person name="Tao Y."/>
            <person name="Gao C."/>
            <person name="Wu H."/>
            <person name="Li Y."/>
            <person name="Cui Y."/>
            <person name="Guo X."/>
            <person name="Zheng S."/>
            <person name="Wang B."/>
            <person name="Yu K."/>
            <person name="Liang Q."/>
            <person name="Yang W."/>
            <person name="Lou X."/>
            <person name="Chen J."/>
            <person name="Feng M."/>
            <person name="Jian J."/>
            <person name="Zhang X."/>
            <person name="Luo G."/>
            <person name="Jiang Y."/>
            <person name="Liu J."/>
            <person name="Wang Z."/>
            <person name="Sha Y."/>
            <person name="Zhang B."/>
            <person name="Wu H."/>
            <person name="Tang D."/>
            <person name="Shen Q."/>
            <person name="Xue P."/>
            <person name="Zou S."/>
            <person name="Wang X."/>
            <person name="Liu X."/>
            <person name="Wang F."/>
            <person name="Yang Y."/>
            <person name="An X."/>
            <person name="Dong Z."/>
            <person name="Zhang K."/>
            <person name="Zhang X."/>
            <person name="Luo M.C."/>
            <person name="Dvorak J."/>
            <person name="Tong Y."/>
            <person name="Wang J."/>
            <person name="Yang H."/>
            <person name="Li Z."/>
            <person name="Wang D."/>
            <person name="Zhang A."/>
            <person name="Wang J."/>
        </authorList>
    </citation>
    <scope>NUCLEOTIDE SEQUENCE</scope>
    <source>
        <strain evidence="3">cv. G1812</strain>
    </source>
</reference>
<feature type="compositionally biased region" description="Low complexity" evidence="1">
    <location>
        <begin position="72"/>
        <end position="85"/>
    </location>
</feature>
<dbReference type="AlphaFoldDB" id="A0A8R7P5D4"/>